<organism evidence="6 7">
    <name type="scientific">Ensete ventricosum</name>
    <name type="common">Abyssinian banana</name>
    <name type="synonym">Musa ensete</name>
    <dbReference type="NCBI Taxonomy" id="4639"/>
    <lineage>
        <taxon>Eukaryota</taxon>
        <taxon>Viridiplantae</taxon>
        <taxon>Streptophyta</taxon>
        <taxon>Embryophyta</taxon>
        <taxon>Tracheophyta</taxon>
        <taxon>Spermatophyta</taxon>
        <taxon>Magnoliopsida</taxon>
        <taxon>Liliopsida</taxon>
        <taxon>Zingiberales</taxon>
        <taxon>Musaceae</taxon>
        <taxon>Ensete</taxon>
    </lineage>
</organism>
<reference evidence="6 7" key="1">
    <citation type="submission" date="2022-12" db="EMBL/GenBank/DDBJ databases">
        <title>Chromosome-scale assembly of the Ensete ventricosum genome.</title>
        <authorList>
            <person name="Dussert Y."/>
            <person name="Stocks J."/>
            <person name="Wendawek A."/>
            <person name="Woldeyes F."/>
            <person name="Nichols R.A."/>
            <person name="Borrell J.S."/>
        </authorList>
    </citation>
    <scope>NUCLEOTIDE SEQUENCE [LARGE SCALE GENOMIC DNA]</scope>
    <source>
        <strain evidence="7">cv. Maze</strain>
        <tissue evidence="6">Seeds</tissue>
    </source>
</reference>
<keyword evidence="3" id="KW-0677">Repeat</keyword>
<accession>A0AAV8QHF5</accession>
<protein>
    <recommendedName>
        <fullName evidence="5">EF-hand domain-containing protein</fullName>
    </recommendedName>
</protein>
<evidence type="ECO:0000313" key="7">
    <source>
        <dbReference type="Proteomes" id="UP001222027"/>
    </source>
</evidence>
<evidence type="ECO:0000256" key="4">
    <source>
        <dbReference type="ARBA" id="ARBA00022837"/>
    </source>
</evidence>
<comment type="caution">
    <text evidence="6">The sequence shown here is derived from an EMBL/GenBank/DDBJ whole genome shotgun (WGS) entry which is preliminary data.</text>
</comment>
<dbReference type="AlphaFoldDB" id="A0AAV8QHF5"/>
<dbReference type="Pfam" id="PF13499">
    <property type="entry name" value="EF-hand_7"/>
    <property type="match status" value="2"/>
</dbReference>
<proteinExistence type="predicted"/>
<evidence type="ECO:0000256" key="1">
    <source>
        <dbReference type="ARBA" id="ARBA00003291"/>
    </source>
</evidence>
<sequence length="470" mass="52905">MYMGDSRSNRLSAVEDMSTIECPSTDPQLVDSPSNGWTDEKHALFLNSIEASFVNELYNEEYHSRAFLGQLSRIKTHKGSCGPYKNDLKSGQFKVLQTGCQESFRFDGDKNHAGMKNGSLPLSANPWIQHFRSPPFMKEWQFKSSDRVDDVEFIKSSFQLANERCDSEATSSKNICHQDWVGSSIEVSDQNFIADELVAGKRSSQVWRKRRRGNAVVHEPINDHVVSSRKSLLPPTSNEDHTNAESIGIASEVSAGVLPAETEASLCGNQEVGSLKQSTARSFFSYPNREVGKGETISDAMASLNPRMGSRREKPRSRHHGLGQQKRQEIKEVFDLFDTDQSGSLDAKELNVAMRALGFEMTEEDINHLMAEIDKDRNGAIDFDEFLHMMTAKIGERDSKEELTRAFRIIDQDNNGRISDVDIQRVANDLGEKFTLSEIREMIEAADLNGDGEVDAEEFMRIMKRTSYGY</sequence>
<dbReference type="SUPFAM" id="SSF47473">
    <property type="entry name" value="EF-hand"/>
    <property type="match status" value="1"/>
</dbReference>
<dbReference type="InterPro" id="IPR002048">
    <property type="entry name" value="EF_hand_dom"/>
</dbReference>
<dbReference type="SMART" id="SM00054">
    <property type="entry name" value="EFh"/>
    <property type="match status" value="4"/>
</dbReference>
<evidence type="ECO:0000256" key="3">
    <source>
        <dbReference type="ARBA" id="ARBA00022737"/>
    </source>
</evidence>
<dbReference type="FunFam" id="1.10.238.10:FF:000268">
    <property type="entry name" value="Centrin 2"/>
    <property type="match status" value="1"/>
</dbReference>
<dbReference type="InterPro" id="IPR050145">
    <property type="entry name" value="Centrin_CML-like"/>
</dbReference>
<keyword evidence="7" id="KW-1185">Reference proteome</keyword>
<keyword evidence="4" id="KW-0106">Calcium</keyword>
<gene>
    <name evidence="6" type="ORF">OPV22_019890</name>
</gene>
<comment type="function">
    <text evidence="1">Potential calcium sensor.</text>
</comment>
<evidence type="ECO:0000259" key="5">
    <source>
        <dbReference type="PROSITE" id="PS50222"/>
    </source>
</evidence>
<dbReference type="InterPro" id="IPR018247">
    <property type="entry name" value="EF_Hand_1_Ca_BS"/>
</dbReference>
<evidence type="ECO:0000256" key="2">
    <source>
        <dbReference type="ARBA" id="ARBA00022723"/>
    </source>
</evidence>
<dbReference type="FunFam" id="1.10.238.10:FF:000256">
    <property type="entry name" value="probable calcium-binding protein CML20"/>
    <property type="match status" value="1"/>
</dbReference>
<name>A0AAV8QHF5_ENSVE</name>
<feature type="domain" description="EF-hand" evidence="5">
    <location>
        <begin position="325"/>
        <end position="360"/>
    </location>
</feature>
<dbReference type="Gene3D" id="1.10.238.10">
    <property type="entry name" value="EF-hand"/>
    <property type="match status" value="2"/>
</dbReference>
<dbReference type="PROSITE" id="PS50222">
    <property type="entry name" value="EF_HAND_2"/>
    <property type="match status" value="4"/>
</dbReference>
<dbReference type="PROSITE" id="PS00018">
    <property type="entry name" value="EF_HAND_1"/>
    <property type="match status" value="4"/>
</dbReference>
<keyword evidence="2" id="KW-0479">Metal-binding</keyword>
<dbReference type="Proteomes" id="UP001222027">
    <property type="component" value="Unassembled WGS sequence"/>
</dbReference>
<dbReference type="GO" id="GO:0005509">
    <property type="term" value="F:calcium ion binding"/>
    <property type="evidence" value="ECO:0007669"/>
    <property type="project" value="InterPro"/>
</dbReference>
<dbReference type="EMBL" id="JAQQAF010000006">
    <property type="protein sequence ID" value="KAJ8476163.1"/>
    <property type="molecule type" value="Genomic_DNA"/>
</dbReference>
<evidence type="ECO:0000313" key="6">
    <source>
        <dbReference type="EMBL" id="KAJ8476163.1"/>
    </source>
</evidence>
<dbReference type="InterPro" id="IPR011992">
    <property type="entry name" value="EF-hand-dom_pair"/>
</dbReference>
<dbReference type="PANTHER" id="PTHR23050">
    <property type="entry name" value="CALCIUM BINDING PROTEIN"/>
    <property type="match status" value="1"/>
</dbReference>
<feature type="domain" description="EF-hand" evidence="5">
    <location>
        <begin position="398"/>
        <end position="433"/>
    </location>
</feature>
<feature type="domain" description="EF-hand" evidence="5">
    <location>
        <begin position="361"/>
        <end position="396"/>
    </location>
</feature>
<feature type="domain" description="EF-hand" evidence="5">
    <location>
        <begin position="434"/>
        <end position="469"/>
    </location>
</feature>
<dbReference type="CDD" id="cd00051">
    <property type="entry name" value="EFh"/>
    <property type="match status" value="2"/>
</dbReference>